<proteinExistence type="inferred from homology"/>
<dbReference type="EMBL" id="VWNA01000001">
    <property type="protein sequence ID" value="MQT12667.1"/>
    <property type="molecule type" value="Genomic_DNA"/>
</dbReference>
<keyword evidence="3" id="KW-0963">Cytoplasm</keyword>
<keyword evidence="7" id="KW-1185">Reference proteome</keyword>
<dbReference type="CDD" id="cd00367">
    <property type="entry name" value="PTS-HPr_like"/>
    <property type="match status" value="1"/>
</dbReference>
<dbReference type="PROSITE" id="PS51350">
    <property type="entry name" value="PTS_HPR_DOM"/>
    <property type="match status" value="1"/>
</dbReference>
<evidence type="ECO:0000313" key="7">
    <source>
        <dbReference type="Proteomes" id="UP000332515"/>
    </source>
</evidence>
<dbReference type="Gene3D" id="3.30.1340.10">
    <property type="entry name" value="HPr-like"/>
    <property type="match status" value="1"/>
</dbReference>
<dbReference type="GO" id="GO:0005737">
    <property type="term" value="C:cytoplasm"/>
    <property type="evidence" value="ECO:0007669"/>
    <property type="project" value="UniProtKB-SubCell"/>
</dbReference>
<reference evidence="6 7" key="1">
    <citation type="submission" date="2019-09" db="EMBL/GenBank/DDBJ databases">
        <title>Segnochrobactrum spirostomi gen. nov., sp. nov., isolated from the ciliate Spirostomum cf. yagiui and description of a novel family, Segnochrobactraceae fam. nov. within the order Rhizobiales of the class Alphaproteobacteria.</title>
        <authorList>
            <person name="Akter S."/>
            <person name="Shazib S.U.A."/>
            <person name="Shin M.K."/>
        </authorList>
    </citation>
    <scope>NUCLEOTIDE SEQUENCE [LARGE SCALE GENOMIC DNA]</scope>
    <source>
        <strain evidence="6 7">Sp-1</strain>
    </source>
</reference>
<dbReference type="InterPro" id="IPR050399">
    <property type="entry name" value="HPr"/>
</dbReference>
<dbReference type="Proteomes" id="UP000332515">
    <property type="component" value="Unassembled WGS sequence"/>
</dbReference>
<organism evidence="6 7">
    <name type="scientific">Segnochrobactrum spirostomi</name>
    <dbReference type="NCBI Taxonomy" id="2608987"/>
    <lineage>
        <taxon>Bacteria</taxon>
        <taxon>Pseudomonadati</taxon>
        <taxon>Pseudomonadota</taxon>
        <taxon>Alphaproteobacteria</taxon>
        <taxon>Hyphomicrobiales</taxon>
        <taxon>Segnochrobactraceae</taxon>
        <taxon>Segnochrobactrum</taxon>
    </lineage>
</organism>
<dbReference type="Pfam" id="PF00381">
    <property type="entry name" value="PTS-HPr"/>
    <property type="match status" value="1"/>
</dbReference>
<comment type="caution">
    <text evidence="6">The sequence shown here is derived from an EMBL/GenBank/DDBJ whole genome shotgun (WGS) entry which is preliminary data.</text>
</comment>
<dbReference type="InterPro" id="IPR001020">
    <property type="entry name" value="PTS_HPr_His_P_site"/>
</dbReference>
<keyword evidence="4" id="KW-0598">Phosphotransferase system</keyword>
<dbReference type="PRINTS" id="PR00107">
    <property type="entry name" value="PHOSPHOCPHPR"/>
</dbReference>
<dbReference type="InterPro" id="IPR000032">
    <property type="entry name" value="HPr-like"/>
</dbReference>
<evidence type="ECO:0000256" key="1">
    <source>
        <dbReference type="ARBA" id="ARBA00004496"/>
    </source>
</evidence>
<name>A0A6A7Y2S3_9HYPH</name>
<dbReference type="SUPFAM" id="SSF55594">
    <property type="entry name" value="HPr-like"/>
    <property type="match status" value="1"/>
</dbReference>
<evidence type="ECO:0000256" key="2">
    <source>
        <dbReference type="ARBA" id="ARBA00010736"/>
    </source>
</evidence>
<dbReference type="PROSITE" id="PS00369">
    <property type="entry name" value="PTS_HPR_HIS"/>
    <property type="match status" value="1"/>
</dbReference>
<accession>A0A6A7Y2S3</accession>
<feature type="domain" description="HPr" evidence="5">
    <location>
        <begin position="8"/>
        <end position="95"/>
    </location>
</feature>
<evidence type="ECO:0000256" key="4">
    <source>
        <dbReference type="ARBA" id="ARBA00022683"/>
    </source>
</evidence>
<dbReference type="PANTHER" id="PTHR33705">
    <property type="entry name" value="PHOSPHOCARRIER PROTEIN HPR"/>
    <property type="match status" value="1"/>
</dbReference>
<dbReference type="PANTHER" id="PTHR33705:SF2">
    <property type="entry name" value="PHOSPHOCARRIER PROTEIN NPR"/>
    <property type="match status" value="1"/>
</dbReference>
<gene>
    <name evidence="6" type="ORF">F0357_08370</name>
</gene>
<comment type="similarity">
    <text evidence="2">Belongs to the HPr family.</text>
</comment>
<dbReference type="GO" id="GO:0009401">
    <property type="term" value="P:phosphoenolpyruvate-dependent sugar phosphotransferase system"/>
    <property type="evidence" value="ECO:0007669"/>
    <property type="project" value="UniProtKB-KW"/>
</dbReference>
<evidence type="ECO:0000313" key="6">
    <source>
        <dbReference type="EMBL" id="MQT12667.1"/>
    </source>
</evidence>
<dbReference type="RefSeq" id="WP_153479906.1">
    <property type="nucleotide sequence ID" value="NZ_VWNA01000001.1"/>
</dbReference>
<protein>
    <submittedName>
        <fullName evidence="6">HPr family phosphocarrier protein</fullName>
    </submittedName>
</protein>
<evidence type="ECO:0000256" key="3">
    <source>
        <dbReference type="ARBA" id="ARBA00022490"/>
    </source>
</evidence>
<evidence type="ECO:0000259" key="5">
    <source>
        <dbReference type="PROSITE" id="PS51350"/>
    </source>
</evidence>
<dbReference type="AlphaFoldDB" id="A0A6A7Y2S3"/>
<dbReference type="NCBIfam" id="TIGR01003">
    <property type="entry name" value="PTS_HPr_family"/>
    <property type="match status" value="1"/>
</dbReference>
<comment type="subcellular location">
    <subcellularLocation>
        <location evidence="1">Cytoplasm</location>
    </subcellularLocation>
</comment>
<sequence length="96" mass="10139">MPVTDSSERVRDLAIVNRRGLHARAAAKFARLVEMFEAEVRVGRDDQEVGGTSIMGLLMLAAGPGTTISVRACGPQADAVLEALESLVSHGFGESD</sequence>
<dbReference type="InterPro" id="IPR035895">
    <property type="entry name" value="HPr-like_sf"/>
</dbReference>